<protein>
    <submittedName>
        <fullName evidence="2">Uncharacterized protein</fullName>
    </submittedName>
</protein>
<evidence type="ECO:0000313" key="2">
    <source>
        <dbReference type="EMBL" id="KAL1846020.1"/>
    </source>
</evidence>
<evidence type="ECO:0000256" key="1">
    <source>
        <dbReference type="SAM" id="MobiDB-lite"/>
    </source>
</evidence>
<evidence type="ECO:0000313" key="3">
    <source>
        <dbReference type="Proteomes" id="UP001583177"/>
    </source>
</evidence>
<accession>A0ABR3VVF7</accession>
<sequence>MPLVEKVGKWLEANEESDTLPGQDRNDHEQGIDNDEEDNNVDDAADVDADADKEKIESVPNLHEYRQVVTQSEAYRWLKSDLRRELLFSYPSQGNAGDTISREIFRPLTLDDNTFLVASLHQSNFELEASGHPDTIVEIGEQLAWISSSMRSSDVPGSVSHCMPLIERVIVKEQTDTSVSMAIRFARPELEIAAEGGSGADCWRQLFRNPTIVEGFPIMRRIGSGTGMELSITTMAALIRAKRINVFKDNFHIKGFCSMLVAVKRLGDTMLWHALVNEDGSDIKYHDSRVQEIRPQTAENSALLLSQLTSMRHVIGWWSHVKNYAGAVDANFDIGRCGLPSPGLGFALEKINVGFSRYITANALVALGKRDKPLPAVTSNVYLDQMRCISRKYAVLYDVDEQRAWLLDGASVLLHLLRSSLIIDEEDGMSPIHGHRDLYHPVIADGSIKPFQVLRESMNLKLYEMPEAEDITIKTKWSGKARPAQALSSRQVTETRKQTWYCIKDRVDLIYSALDEIFDHHSDMSSSGVGFKVRLSPRTQLEGFEFWDIASGASHIRPYTTTLDASGEGWVDLVRELQAIVLFGRGFGEILQPMGSVANISSTSSSGPQETRSICIH</sequence>
<keyword evidence="3" id="KW-1185">Reference proteome</keyword>
<feature type="compositionally biased region" description="Acidic residues" evidence="1">
    <location>
        <begin position="32"/>
        <end position="42"/>
    </location>
</feature>
<gene>
    <name evidence="2" type="ORF">Daus18300_014381</name>
</gene>
<reference evidence="2 3" key="1">
    <citation type="journal article" date="2024" name="IMA Fungus">
        <title>IMA Genome - F19 : A genome assembly and annotation guide to empower mycologists, including annotated draft genome sequences of Ceratocystis pirilliformis, Diaporthe australafricana, Fusarium ophioides, Paecilomyces lecythidis, and Sporothrix stenoceras.</title>
        <authorList>
            <person name="Aylward J."/>
            <person name="Wilson A.M."/>
            <person name="Visagie C.M."/>
            <person name="Spraker J."/>
            <person name="Barnes I."/>
            <person name="Buitendag C."/>
            <person name="Ceriani C."/>
            <person name="Del Mar Angel L."/>
            <person name="du Plessis D."/>
            <person name="Fuchs T."/>
            <person name="Gasser K."/>
            <person name="Kramer D."/>
            <person name="Li W."/>
            <person name="Munsamy K."/>
            <person name="Piso A."/>
            <person name="Price J.L."/>
            <person name="Sonnekus B."/>
            <person name="Thomas C."/>
            <person name="van der Nest A."/>
            <person name="van Dijk A."/>
            <person name="van Heerden A."/>
            <person name="van Vuuren N."/>
            <person name="Yilmaz N."/>
            <person name="Duong T.A."/>
            <person name="van der Merwe N.A."/>
            <person name="Wingfield M.J."/>
            <person name="Wingfield B.D."/>
        </authorList>
    </citation>
    <scope>NUCLEOTIDE SEQUENCE [LARGE SCALE GENOMIC DNA]</scope>
    <source>
        <strain evidence="2 3">CMW 18300</strain>
    </source>
</reference>
<proteinExistence type="predicted"/>
<organism evidence="2 3">
    <name type="scientific">Diaporthe australafricana</name>
    <dbReference type="NCBI Taxonomy" id="127596"/>
    <lineage>
        <taxon>Eukaryota</taxon>
        <taxon>Fungi</taxon>
        <taxon>Dikarya</taxon>
        <taxon>Ascomycota</taxon>
        <taxon>Pezizomycotina</taxon>
        <taxon>Sordariomycetes</taxon>
        <taxon>Sordariomycetidae</taxon>
        <taxon>Diaporthales</taxon>
        <taxon>Diaporthaceae</taxon>
        <taxon>Diaporthe</taxon>
    </lineage>
</organism>
<dbReference type="Proteomes" id="UP001583177">
    <property type="component" value="Unassembled WGS sequence"/>
</dbReference>
<name>A0ABR3VVF7_9PEZI</name>
<feature type="region of interest" description="Disordered" evidence="1">
    <location>
        <begin position="1"/>
        <end position="42"/>
    </location>
</feature>
<dbReference type="EMBL" id="JAWRVE010000283">
    <property type="protein sequence ID" value="KAL1846020.1"/>
    <property type="molecule type" value="Genomic_DNA"/>
</dbReference>
<comment type="caution">
    <text evidence="2">The sequence shown here is derived from an EMBL/GenBank/DDBJ whole genome shotgun (WGS) entry which is preliminary data.</text>
</comment>